<keyword evidence="3" id="KW-0964">Secreted</keyword>
<dbReference type="Pfam" id="PF22494">
    <property type="entry name" value="choice_anch_I"/>
    <property type="match status" value="1"/>
</dbReference>
<evidence type="ECO:0000256" key="5">
    <source>
        <dbReference type="ARBA" id="ARBA00023088"/>
    </source>
</evidence>
<feature type="chain" id="PRO_5045414076" evidence="8">
    <location>
        <begin position="33"/>
        <end position="740"/>
    </location>
</feature>
<dbReference type="PANTHER" id="PTHR46928">
    <property type="entry name" value="MESENCHYME-SPECIFIC CELL SURFACE GLYCOPROTEIN"/>
    <property type="match status" value="1"/>
</dbReference>
<keyword evidence="5" id="KW-0572">Peptidoglycan-anchor</keyword>
<feature type="transmembrane region" description="Helical" evidence="7">
    <location>
        <begin position="714"/>
        <end position="734"/>
    </location>
</feature>
<evidence type="ECO:0000256" key="6">
    <source>
        <dbReference type="SAM" id="MobiDB-lite"/>
    </source>
</evidence>
<dbReference type="NCBIfam" id="TIGR01167">
    <property type="entry name" value="LPXTG_anchor"/>
    <property type="match status" value="1"/>
</dbReference>
<dbReference type="RefSeq" id="WP_284561315.1">
    <property type="nucleotide sequence ID" value="NZ_JBBMFN010000052.1"/>
</dbReference>
<evidence type="ECO:0000256" key="4">
    <source>
        <dbReference type="ARBA" id="ARBA00022729"/>
    </source>
</evidence>
<dbReference type="SUPFAM" id="SSF49373">
    <property type="entry name" value="Invasin/intimin cell-adhesion fragments"/>
    <property type="match status" value="1"/>
</dbReference>
<dbReference type="Pfam" id="PF00746">
    <property type="entry name" value="Gram_pos_anchor"/>
    <property type="match status" value="1"/>
</dbReference>
<dbReference type="InterPro" id="IPR011044">
    <property type="entry name" value="Quino_amine_DH_bsu"/>
</dbReference>
<evidence type="ECO:0000313" key="10">
    <source>
        <dbReference type="EMBL" id="MEQ2467440.1"/>
    </source>
</evidence>
<organism evidence="10 11">
    <name type="scientific">Niallia hominis</name>
    <dbReference type="NCBI Taxonomy" id="3133173"/>
    <lineage>
        <taxon>Bacteria</taxon>
        <taxon>Bacillati</taxon>
        <taxon>Bacillota</taxon>
        <taxon>Bacilli</taxon>
        <taxon>Bacillales</taxon>
        <taxon>Bacillaceae</taxon>
        <taxon>Niallia</taxon>
    </lineage>
</organism>
<dbReference type="InterPro" id="IPR052956">
    <property type="entry name" value="Mesenchyme-surface_protein"/>
</dbReference>
<dbReference type="SUPFAM" id="SSF50974">
    <property type="entry name" value="Nitrous oxide reductase, N-terminal domain"/>
    <property type="match status" value="1"/>
</dbReference>
<sequence length="740" mass="80713">MKNTFTKMISALSVTCLLGLSNYIAAPSSVSAATFSDSINVSKIASYSTGFSDKDGGVAEIVKYNPDIHKFYVINGKQQTIDIVALSSLESNTLQHLSKEKSINIAELLNSDSFQYGDLTSIDINTEKQIVAAAVQDENYSKNGRIVIMDYEGNILHTFEAGIQPDNVVISKDGKYILSANEGEPRLGLENGVDPKGSVTIINYEKKQANTILFDDTTVIDSDVHIRNNGTLADAVRDLEPEYIGLSTDGKTAFISLQENNAIARINVETGKVLSVKSLGFKDHSLPENGLDAARNDKIEIESLPILGVYMPDSIEVVEKDGTTYLLTANEGDATEWEEFVNIEDFKKVKDSIQLDSSLFKGFTKEEAEAAFEQMKNSGDYDKLEVLTDRGNDAIYTLGGRSFSIWNADTMELVFDSGSEFEKITAERYPDYFNWSNDDDVFEKRSAKKGPEPEDVKVGTIGNDLYAFIGLERISGVMTYNITNPSNATFTNYINTRDFSNAISSDVGPEGLAFIPVEDSPTKKPLVLVGNEVSGTVAVNEYQVDPLFPIESIELNQTTISIEVGQTFQLEASILPENTTDSIELIWTSSNTDVATVNEEGLVTGIAEGSASILVETKDTKNRIEASITVKEKQVAEDETPVDTPDENDMEEVPAESIDEDEGNSEVGPGKNNENVADDAINSLEDSQGNDATDDSLEVTATGNQLPDTATTNYSFLLFGSLLLILGGGSYLLIYRHEKG</sequence>
<proteinExistence type="predicted"/>
<reference evidence="10 11" key="1">
    <citation type="submission" date="2024-03" db="EMBL/GenBank/DDBJ databases">
        <title>Human intestinal bacterial collection.</title>
        <authorList>
            <person name="Pauvert C."/>
            <person name="Hitch T.C.A."/>
            <person name="Clavel T."/>
        </authorList>
    </citation>
    <scope>NUCLEOTIDE SEQUENCE [LARGE SCALE GENOMIC DNA]</scope>
    <source>
        <strain evidence="10 11">CLA-SR-H024</strain>
    </source>
</reference>
<comment type="caution">
    <text evidence="10">The sequence shown here is derived from an EMBL/GenBank/DDBJ whole genome shotgun (WGS) entry which is preliminary data.</text>
</comment>
<evidence type="ECO:0000313" key="11">
    <source>
        <dbReference type="Proteomes" id="UP001465426"/>
    </source>
</evidence>
<accession>A0ABV1F239</accession>
<dbReference type="Gene3D" id="2.130.10.10">
    <property type="entry name" value="YVTN repeat-like/Quinoprotein amine dehydrogenase"/>
    <property type="match status" value="1"/>
</dbReference>
<dbReference type="PROSITE" id="PS50847">
    <property type="entry name" value="GRAM_POS_ANCHORING"/>
    <property type="match status" value="1"/>
</dbReference>
<dbReference type="NCBIfam" id="NF038117">
    <property type="entry name" value="choice_anch_I"/>
    <property type="match status" value="1"/>
</dbReference>
<keyword evidence="7" id="KW-1133">Transmembrane helix</keyword>
<dbReference type="InterPro" id="IPR011045">
    <property type="entry name" value="N2O_reductase_N"/>
</dbReference>
<dbReference type="InterPro" id="IPR015943">
    <property type="entry name" value="WD40/YVTN_repeat-like_dom_sf"/>
</dbReference>
<dbReference type="SUPFAM" id="SSF50969">
    <property type="entry name" value="YVTN repeat-like/Quinoprotein amine dehydrogenase"/>
    <property type="match status" value="1"/>
</dbReference>
<keyword evidence="4 8" id="KW-0732">Signal</keyword>
<evidence type="ECO:0000256" key="7">
    <source>
        <dbReference type="SAM" id="Phobius"/>
    </source>
</evidence>
<keyword evidence="2" id="KW-0134">Cell wall</keyword>
<evidence type="ECO:0000256" key="8">
    <source>
        <dbReference type="SAM" id="SignalP"/>
    </source>
</evidence>
<keyword evidence="7" id="KW-0472">Membrane</keyword>
<feature type="compositionally biased region" description="Acidic residues" evidence="6">
    <location>
        <begin position="637"/>
        <end position="664"/>
    </location>
</feature>
<protein>
    <submittedName>
        <fullName evidence="10">Choice-of-anchor I family protein</fullName>
    </submittedName>
</protein>
<evidence type="ECO:0000256" key="3">
    <source>
        <dbReference type="ARBA" id="ARBA00022525"/>
    </source>
</evidence>
<evidence type="ECO:0000256" key="2">
    <source>
        <dbReference type="ARBA" id="ARBA00022512"/>
    </source>
</evidence>
<dbReference type="Proteomes" id="UP001465426">
    <property type="component" value="Unassembled WGS sequence"/>
</dbReference>
<keyword evidence="7" id="KW-0812">Transmembrane</keyword>
<feature type="domain" description="Gram-positive cocci surface proteins LPxTG" evidence="9">
    <location>
        <begin position="706"/>
        <end position="740"/>
    </location>
</feature>
<name>A0ABV1F239_9BACI</name>
<dbReference type="PANTHER" id="PTHR46928:SF1">
    <property type="entry name" value="MESENCHYME-SPECIFIC CELL SURFACE GLYCOPROTEIN"/>
    <property type="match status" value="1"/>
</dbReference>
<gene>
    <name evidence="10" type="ORF">WMO63_17425</name>
</gene>
<dbReference type="Gene3D" id="2.60.40.1080">
    <property type="match status" value="1"/>
</dbReference>
<dbReference type="SMART" id="SM00635">
    <property type="entry name" value="BID_2"/>
    <property type="match status" value="1"/>
</dbReference>
<dbReference type="InterPro" id="IPR019931">
    <property type="entry name" value="LPXTG_anchor"/>
</dbReference>
<evidence type="ECO:0000256" key="1">
    <source>
        <dbReference type="ARBA" id="ARBA00004168"/>
    </source>
</evidence>
<dbReference type="Pfam" id="PF02368">
    <property type="entry name" value="Big_2"/>
    <property type="match status" value="1"/>
</dbReference>
<dbReference type="InterPro" id="IPR055188">
    <property type="entry name" value="Choice_anch_I"/>
</dbReference>
<dbReference type="InterPro" id="IPR003343">
    <property type="entry name" value="Big_2"/>
</dbReference>
<comment type="subcellular location">
    <subcellularLocation>
        <location evidence="1">Secreted</location>
        <location evidence="1">Cell wall</location>
        <topology evidence="1">Peptidoglycan-anchor</topology>
    </subcellularLocation>
</comment>
<dbReference type="EMBL" id="JBBMFN010000052">
    <property type="protein sequence ID" value="MEQ2467440.1"/>
    <property type="molecule type" value="Genomic_DNA"/>
</dbReference>
<feature type="signal peptide" evidence="8">
    <location>
        <begin position="1"/>
        <end position="32"/>
    </location>
</feature>
<evidence type="ECO:0000259" key="9">
    <source>
        <dbReference type="PROSITE" id="PS50847"/>
    </source>
</evidence>
<dbReference type="InterPro" id="IPR008964">
    <property type="entry name" value="Invasin/intimin_cell_adhesion"/>
</dbReference>
<keyword evidence="11" id="KW-1185">Reference proteome</keyword>
<feature type="region of interest" description="Disordered" evidence="6">
    <location>
        <begin position="629"/>
        <end position="677"/>
    </location>
</feature>